<accession>A0A4Z2FEW7</accession>
<sequence length="202" mass="19622">MNSLLKLISVPRGPCGGCVGVGSKPFEGKSTAAAGGTAAGTEGGGGGAAAPSGGGGAAAGWEGARRFCCLRETTSVKPSSVALDCWSSVVKLLLAALAPPSRWGGLLLGVKEPWGAAAAEAAAAASLAASSAPFRSSRSRLSLKSLLSDAVSHSSLAWSEEFWLDKSGDLVPTAAAPAGLPVSGEAASAGEERSVADAAAAT</sequence>
<keyword evidence="3" id="KW-1185">Reference proteome</keyword>
<feature type="region of interest" description="Disordered" evidence="1">
    <location>
        <begin position="181"/>
        <end position="202"/>
    </location>
</feature>
<evidence type="ECO:0000313" key="2">
    <source>
        <dbReference type="EMBL" id="TNN39786.1"/>
    </source>
</evidence>
<protein>
    <submittedName>
        <fullName evidence="2">Uncharacterized protein</fullName>
    </submittedName>
</protein>
<evidence type="ECO:0000256" key="1">
    <source>
        <dbReference type="SAM" id="MobiDB-lite"/>
    </source>
</evidence>
<feature type="compositionally biased region" description="Gly residues" evidence="1">
    <location>
        <begin position="37"/>
        <end position="55"/>
    </location>
</feature>
<reference evidence="2 3" key="1">
    <citation type="submission" date="2019-03" db="EMBL/GenBank/DDBJ databases">
        <title>First draft genome of Liparis tanakae, snailfish: a comprehensive survey of snailfish specific genes.</title>
        <authorList>
            <person name="Kim W."/>
            <person name="Song I."/>
            <person name="Jeong J.-H."/>
            <person name="Kim D."/>
            <person name="Kim S."/>
            <person name="Ryu S."/>
            <person name="Song J.Y."/>
            <person name="Lee S.K."/>
        </authorList>
    </citation>
    <scope>NUCLEOTIDE SEQUENCE [LARGE SCALE GENOMIC DNA]</scope>
    <source>
        <tissue evidence="2">Muscle</tissue>
    </source>
</reference>
<feature type="region of interest" description="Disordered" evidence="1">
    <location>
        <begin position="30"/>
        <end position="55"/>
    </location>
</feature>
<dbReference type="Proteomes" id="UP000314294">
    <property type="component" value="Unassembled WGS sequence"/>
</dbReference>
<dbReference type="AlphaFoldDB" id="A0A4Z2FEW7"/>
<proteinExistence type="predicted"/>
<organism evidence="2 3">
    <name type="scientific">Liparis tanakae</name>
    <name type="common">Tanaka's snailfish</name>
    <dbReference type="NCBI Taxonomy" id="230148"/>
    <lineage>
        <taxon>Eukaryota</taxon>
        <taxon>Metazoa</taxon>
        <taxon>Chordata</taxon>
        <taxon>Craniata</taxon>
        <taxon>Vertebrata</taxon>
        <taxon>Euteleostomi</taxon>
        <taxon>Actinopterygii</taxon>
        <taxon>Neopterygii</taxon>
        <taxon>Teleostei</taxon>
        <taxon>Neoteleostei</taxon>
        <taxon>Acanthomorphata</taxon>
        <taxon>Eupercaria</taxon>
        <taxon>Perciformes</taxon>
        <taxon>Cottioidei</taxon>
        <taxon>Cottales</taxon>
        <taxon>Liparidae</taxon>
        <taxon>Liparis</taxon>
    </lineage>
</organism>
<gene>
    <name evidence="2" type="ORF">EYF80_050055</name>
</gene>
<dbReference type="EMBL" id="SRLO01001249">
    <property type="protein sequence ID" value="TNN39786.1"/>
    <property type="molecule type" value="Genomic_DNA"/>
</dbReference>
<name>A0A4Z2FEW7_9TELE</name>
<comment type="caution">
    <text evidence="2">The sequence shown here is derived from an EMBL/GenBank/DDBJ whole genome shotgun (WGS) entry which is preliminary data.</text>
</comment>
<evidence type="ECO:0000313" key="3">
    <source>
        <dbReference type="Proteomes" id="UP000314294"/>
    </source>
</evidence>